<evidence type="ECO:0000313" key="1">
    <source>
        <dbReference type="EMBL" id="CAG8802035.1"/>
    </source>
</evidence>
<protein>
    <submittedName>
        <fullName evidence="1">2263_t:CDS:1</fullName>
    </submittedName>
</protein>
<gene>
    <name evidence="1" type="ORF">RPERSI_LOCUS21238</name>
</gene>
<feature type="non-terminal residue" evidence="1">
    <location>
        <position position="1"/>
    </location>
</feature>
<keyword evidence="2" id="KW-1185">Reference proteome</keyword>
<accession>A0ACA9RN47</accession>
<reference evidence="1" key="1">
    <citation type="submission" date="2021-06" db="EMBL/GenBank/DDBJ databases">
        <authorList>
            <person name="Kallberg Y."/>
            <person name="Tangrot J."/>
            <person name="Rosling A."/>
        </authorList>
    </citation>
    <scope>NUCLEOTIDE SEQUENCE</scope>
    <source>
        <strain evidence="1">MA461A</strain>
    </source>
</reference>
<dbReference type="EMBL" id="CAJVQC010061703">
    <property type="protein sequence ID" value="CAG8802035.1"/>
    <property type="molecule type" value="Genomic_DNA"/>
</dbReference>
<feature type="non-terminal residue" evidence="1">
    <location>
        <position position="301"/>
    </location>
</feature>
<sequence>TITYSDIDEFVYNSLISLENTNNFYENDNVKLVISFDVELFFLITTILDKDKENFNNNEKLYLEVARRIAKFIENGDGYRWIYKDKNQKKKFINEVHRDTPIQIERYNCEDVIKIEILESLNIIKIEYFHLMLHPRLIHVETTLEIREFIRNNINYLVSELHRQIREKQLKGYENLTVQQTYFWWSKESQKMYYCNSNPFISTKLLLNKYNQEIIIDITTPTPALGFLTVLFYQLPRNNFDAIQIDATYGTNKMEWELYVIMGVTDGTGFPISYLLIAAKKSRDIITILIQWMSELKDRQL</sequence>
<dbReference type="Proteomes" id="UP000789920">
    <property type="component" value="Unassembled WGS sequence"/>
</dbReference>
<name>A0ACA9RN47_9GLOM</name>
<proteinExistence type="predicted"/>
<evidence type="ECO:0000313" key="2">
    <source>
        <dbReference type="Proteomes" id="UP000789920"/>
    </source>
</evidence>
<organism evidence="1 2">
    <name type="scientific">Racocetra persica</name>
    <dbReference type="NCBI Taxonomy" id="160502"/>
    <lineage>
        <taxon>Eukaryota</taxon>
        <taxon>Fungi</taxon>
        <taxon>Fungi incertae sedis</taxon>
        <taxon>Mucoromycota</taxon>
        <taxon>Glomeromycotina</taxon>
        <taxon>Glomeromycetes</taxon>
        <taxon>Diversisporales</taxon>
        <taxon>Gigasporaceae</taxon>
        <taxon>Racocetra</taxon>
    </lineage>
</organism>
<comment type="caution">
    <text evidence="1">The sequence shown here is derived from an EMBL/GenBank/DDBJ whole genome shotgun (WGS) entry which is preliminary data.</text>
</comment>